<sequence>MGERTGNAAPTGASTLIDASGAFLGRADRAGWLLFDGSAGAIVGVALAIWVRTYRNAVVVTGTTTTAYPRELFDDSALEHIRANSPGLLGKRDSVS</sequence>
<dbReference type="AlphaFoldDB" id="A0A370I648"/>
<gene>
    <name evidence="2" type="ORF">DFR76_107160</name>
</gene>
<keyword evidence="3" id="KW-1185">Reference proteome</keyword>
<organism evidence="2 3">
    <name type="scientific">Nocardia pseudobrasiliensis</name>
    <dbReference type="NCBI Taxonomy" id="45979"/>
    <lineage>
        <taxon>Bacteria</taxon>
        <taxon>Bacillati</taxon>
        <taxon>Actinomycetota</taxon>
        <taxon>Actinomycetes</taxon>
        <taxon>Mycobacteriales</taxon>
        <taxon>Nocardiaceae</taxon>
        <taxon>Nocardia</taxon>
    </lineage>
</organism>
<evidence type="ECO:0000313" key="3">
    <source>
        <dbReference type="Proteomes" id="UP000254869"/>
    </source>
</evidence>
<evidence type="ECO:0000313" key="2">
    <source>
        <dbReference type="EMBL" id="RDI64784.1"/>
    </source>
</evidence>
<keyword evidence="1" id="KW-0472">Membrane</keyword>
<keyword evidence="1" id="KW-1133">Transmembrane helix</keyword>
<name>A0A370I648_9NOCA</name>
<accession>A0A370I648</accession>
<keyword evidence="1" id="KW-0812">Transmembrane</keyword>
<reference evidence="2 3" key="1">
    <citation type="submission" date="2018-07" db="EMBL/GenBank/DDBJ databases">
        <title>Genomic Encyclopedia of Type Strains, Phase IV (KMG-IV): sequencing the most valuable type-strain genomes for metagenomic binning, comparative biology and taxonomic classification.</title>
        <authorList>
            <person name="Goeker M."/>
        </authorList>
    </citation>
    <scope>NUCLEOTIDE SEQUENCE [LARGE SCALE GENOMIC DNA]</scope>
    <source>
        <strain evidence="2 3">DSM 44290</strain>
    </source>
</reference>
<evidence type="ECO:0000256" key="1">
    <source>
        <dbReference type="SAM" id="Phobius"/>
    </source>
</evidence>
<dbReference type="Proteomes" id="UP000254869">
    <property type="component" value="Unassembled WGS sequence"/>
</dbReference>
<dbReference type="EMBL" id="QQBC01000007">
    <property type="protein sequence ID" value="RDI64784.1"/>
    <property type="molecule type" value="Genomic_DNA"/>
</dbReference>
<dbReference type="RefSeq" id="WP_067996415.1">
    <property type="nucleotide sequence ID" value="NZ_QQBC01000007.1"/>
</dbReference>
<comment type="caution">
    <text evidence="2">The sequence shown here is derived from an EMBL/GenBank/DDBJ whole genome shotgun (WGS) entry which is preliminary data.</text>
</comment>
<proteinExistence type="predicted"/>
<protein>
    <submittedName>
        <fullName evidence="2">Uncharacterized protein</fullName>
    </submittedName>
</protein>
<feature type="transmembrane region" description="Helical" evidence="1">
    <location>
        <begin position="30"/>
        <end position="51"/>
    </location>
</feature>